<evidence type="ECO:0000313" key="1">
    <source>
        <dbReference type="EMBL" id="GIY27743.1"/>
    </source>
</evidence>
<dbReference type="Proteomes" id="UP001054945">
    <property type="component" value="Unassembled WGS sequence"/>
</dbReference>
<dbReference type="EMBL" id="BPLR01008848">
    <property type="protein sequence ID" value="GIY27743.1"/>
    <property type="molecule type" value="Genomic_DNA"/>
</dbReference>
<keyword evidence="2" id="KW-1185">Reference proteome</keyword>
<organism evidence="1 2">
    <name type="scientific">Caerostris extrusa</name>
    <name type="common">Bark spider</name>
    <name type="synonym">Caerostris bankana</name>
    <dbReference type="NCBI Taxonomy" id="172846"/>
    <lineage>
        <taxon>Eukaryota</taxon>
        <taxon>Metazoa</taxon>
        <taxon>Ecdysozoa</taxon>
        <taxon>Arthropoda</taxon>
        <taxon>Chelicerata</taxon>
        <taxon>Arachnida</taxon>
        <taxon>Araneae</taxon>
        <taxon>Araneomorphae</taxon>
        <taxon>Entelegynae</taxon>
        <taxon>Araneoidea</taxon>
        <taxon>Araneidae</taxon>
        <taxon>Caerostris</taxon>
    </lineage>
</organism>
<proteinExistence type="predicted"/>
<dbReference type="AlphaFoldDB" id="A0AAV4RZN4"/>
<name>A0AAV4RZN4_CAEEX</name>
<evidence type="ECO:0000313" key="2">
    <source>
        <dbReference type="Proteomes" id="UP001054945"/>
    </source>
</evidence>
<comment type="caution">
    <text evidence="1">The sequence shown here is derived from an EMBL/GenBank/DDBJ whole genome shotgun (WGS) entry which is preliminary data.</text>
</comment>
<gene>
    <name evidence="1" type="ORF">CEXT_710421</name>
</gene>
<accession>A0AAV4RZN4</accession>
<sequence>MAKKNNGVAEVEIFYCVFFPPLFVDGSTEKCPRIMHHVGRKVNTGRLLSNQNKRLVGEGMQNVADG</sequence>
<reference evidence="1 2" key="1">
    <citation type="submission" date="2021-06" db="EMBL/GenBank/DDBJ databases">
        <title>Caerostris extrusa draft genome.</title>
        <authorList>
            <person name="Kono N."/>
            <person name="Arakawa K."/>
        </authorList>
    </citation>
    <scope>NUCLEOTIDE SEQUENCE [LARGE SCALE GENOMIC DNA]</scope>
</reference>
<protein>
    <submittedName>
        <fullName evidence="1">Uncharacterized protein</fullName>
    </submittedName>
</protein>